<feature type="compositionally biased region" description="Low complexity" evidence="1">
    <location>
        <begin position="98"/>
        <end position="124"/>
    </location>
</feature>
<accession>A0AAV6GLC4</accession>
<evidence type="ECO:0000313" key="3">
    <source>
        <dbReference type="Proteomes" id="UP000823561"/>
    </source>
</evidence>
<dbReference type="Proteomes" id="UP000823561">
    <property type="component" value="Chromosome 10"/>
</dbReference>
<dbReference type="GO" id="GO:0014850">
    <property type="term" value="P:response to muscle activity"/>
    <property type="evidence" value="ECO:0007669"/>
    <property type="project" value="TreeGrafter"/>
</dbReference>
<feature type="region of interest" description="Disordered" evidence="1">
    <location>
        <begin position="252"/>
        <end position="309"/>
    </location>
</feature>
<dbReference type="EMBL" id="JADWDJ010000010">
    <property type="protein sequence ID" value="KAG5274407.1"/>
    <property type="molecule type" value="Genomic_DNA"/>
</dbReference>
<feature type="compositionally biased region" description="Low complexity" evidence="1">
    <location>
        <begin position="134"/>
        <end position="143"/>
    </location>
</feature>
<feature type="compositionally biased region" description="Low complexity" evidence="1">
    <location>
        <begin position="153"/>
        <end position="162"/>
    </location>
</feature>
<sequence length="1018" mass="113720">MNFPAMDDLDHSVHIAERDWNSFYEESEECNLVQAELAGIDDSGLSDNDEPANPPLEVFTTKCAEDACLGCSTASPLNHEEEEGAATAINQSQHDILTSEQESSVSLEEETQTQVSHPVPVPSEVPKEETQTQVSHPVPVPSEVPKEETQTQVSHPVPVPSEVPKEETQTQVSHPVPVPTEVPKEVDGVDQEDVDVWTCSPDVTQTSETQSEAEKHGGEADCPAETDPTAERKEKERWFVTVNDSPVQLRCRPGAACQKKKRKKKTSRRTARSVAGWEPYLSQSETEAETERCEESKSDLTEMTEKCRSTVSQLPERLVSSENIHIMPQDQALDLKTFDLPDQQTLCKKQENDCRSANLSVDHLNQNKQFTTQSPLLFSASENPPSIQISKLSSEKQNNPLPQTHKRIADNSSPKCPVIRLNETTSADSSKTEENPLGNPCANPLDPPHTTDLLPKRLATFNTDGGEAPSPLPEDSETKAWVSEESLTEALNPARPVFAISSFWDEMEKLTINDILHLRCGDDQSPSTDAYHLHESISLPSTYNSSPLDPTDTCEQDMDALDNADSDYFTHLDDSKPDRSSCEFSTFSDFDEDLLQMINTSCSASPEPQENLREQAQTLTFSDLPYSQAALAEEEMELARRPEPESEFPQLYFDTGIPLLLCSDAESSSQTISPAGSEYSMSALESEIVREACFTNVLQDEGGNQMLFFPYEETQDPSLLLAECDIMMATQSPLSTSSFLEDSHVISFTEMTCKDASIFNRPSSDDSLQTYSEKLSVPEAYDYFFSDFDERNLFFPLKHGLKGGEAQTVPIFSCSRSLVRDLTFPEVEQFIESEEEDNWAPIRVISRFSVQQGSGSSSSAAAGVYLYSGRSWKSMLSLRRTRLARMRSSWCQRAKAWMSPGMFFRALRRSTSVADVTRGTCSSLQVFHLGDPILRKLALEQIRLPDQPNAFKKKRFLFSMRQSDMCLVCIAFASWVLKSTNLQSRDTWKAALLANVSAISAIQYLRRYKRYKTAEDEP</sequence>
<dbReference type="GO" id="GO:0006355">
    <property type="term" value="P:regulation of DNA-templated transcription"/>
    <property type="evidence" value="ECO:0007669"/>
    <property type="project" value="InterPro"/>
</dbReference>
<proteinExistence type="predicted"/>
<organism evidence="2 3">
    <name type="scientific">Alosa alosa</name>
    <name type="common">allis shad</name>
    <dbReference type="NCBI Taxonomy" id="278164"/>
    <lineage>
        <taxon>Eukaryota</taxon>
        <taxon>Metazoa</taxon>
        <taxon>Chordata</taxon>
        <taxon>Craniata</taxon>
        <taxon>Vertebrata</taxon>
        <taxon>Euteleostomi</taxon>
        <taxon>Actinopterygii</taxon>
        <taxon>Neopterygii</taxon>
        <taxon>Teleostei</taxon>
        <taxon>Clupei</taxon>
        <taxon>Clupeiformes</taxon>
        <taxon>Clupeoidei</taxon>
        <taxon>Clupeidae</taxon>
        <taxon>Alosa</taxon>
    </lineage>
</organism>
<evidence type="ECO:0008006" key="4">
    <source>
        <dbReference type="Google" id="ProtNLM"/>
    </source>
</evidence>
<feature type="region of interest" description="Disordered" evidence="1">
    <location>
        <begin position="97"/>
        <end position="189"/>
    </location>
</feature>
<evidence type="ECO:0000313" key="2">
    <source>
        <dbReference type="EMBL" id="KAG5274407.1"/>
    </source>
</evidence>
<dbReference type="PANTHER" id="PTHR47282">
    <property type="entry name" value="PGC-1 AND ERR-INDUCED REGULATOR IN MUSCLE PROTEIN 1"/>
    <property type="match status" value="1"/>
</dbReference>
<dbReference type="GO" id="GO:0005737">
    <property type="term" value="C:cytoplasm"/>
    <property type="evidence" value="ECO:0007669"/>
    <property type="project" value="TreeGrafter"/>
</dbReference>
<comment type="caution">
    <text evidence="2">The sequence shown here is derived from an EMBL/GenBank/DDBJ whole genome shotgun (WGS) entry which is preliminary data.</text>
</comment>
<evidence type="ECO:0000256" key="1">
    <source>
        <dbReference type="SAM" id="MobiDB-lite"/>
    </source>
</evidence>
<name>A0AAV6GLC4_9TELE</name>
<feature type="compositionally biased region" description="Basic residues" evidence="1">
    <location>
        <begin position="258"/>
        <end position="271"/>
    </location>
</feature>
<dbReference type="GO" id="GO:0005634">
    <property type="term" value="C:nucleus"/>
    <property type="evidence" value="ECO:0007669"/>
    <property type="project" value="TreeGrafter"/>
</dbReference>
<keyword evidence="3" id="KW-1185">Reference proteome</keyword>
<dbReference type="AlphaFoldDB" id="A0AAV6GLC4"/>
<reference evidence="2" key="1">
    <citation type="submission" date="2020-10" db="EMBL/GenBank/DDBJ databases">
        <title>Chromosome-scale genome assembly of the Allis shad, Alosa alosa.</title>
        <authorList>
            <person name="Margot Z."/>
            <person name="Christophe K."/>
            <person name="Cabau C."/>
            <person name="Louis A."/>
            <person name="Berthelot C."/>
            <person name="Parey E."/>
            <person name="Roest Crollius H."/>
            <person name="Montfort J."/>
            <person name="Robinson-Rechavi M."/>
            <person name="Bucao C."/>
            <person name="Bouchez O."/>
            <person name="Gislard M."/>
            <person name="Lluch J."/>
            <person name="Milhes M."/>
            <person name="Lampietro C."/>
            <person name="Lopez Roques C."/>
            <person name="Donnadieu C."/>
            <person name="Braasch I."/>
            <person name="Desvignes T."/>
            <person name="Postlethwait J."/>
            <person name="Bobe J."/>
            <person name="Guiguen Y."/>
        </authorList>
    </citation>
    <scope>NUCLEOTIDE SEQUENCE</scope>
    <source>
        <strain evidence="2">M-15738</strain>
        <tissue evidence="2">Blood</tissue>
    </source>
</reference>
<feature type="compositionally biased region" description="Polar residues" evidence="1">
    <location>
        <begin position="201"/>
        <end position="210"/>
    </location>
</feature>
<dbReference type="PANTHER" id="PTHR47282:SF1">
    <property type="entry name" value="PGC-1 AND ERR-INDUCED REGULATOR IN MUSCLE PROTEIN 1"/>
    <property type="match status" value="1"/>
</dbReference>
<feature type="region of interest" description="Disordered" evidence="1">
    <location>
        <begin position="392"/>
        <end position="447"/>
    </location>
</feature>
<feature type="compositionally biased region" description="Polar residues" evidence="1">
    <location>
        <begin position="392"/>
        <end position="402"/>
    </location>
</feature>
<feature type="region of interest" description="Disordered" evidence="1">
    <location>
        <begin position="201"/>
        <end position="236"/>
    </location>
</feature>
<feature type="compositionally biased region" description="Basic and acidic residues" evidence="1">
    <location>
        <begin position="289"/>
        <end position="308"/>
    </location>
</feature>
<protein>
    <recommendedName>
        <fullName evidence="4">PGC-1 and ERR-induced regulator in muscle protein 1</fullName>
    </recommendedName>
</protein>
<gene>
    <name evidence="2" type="ORF">AALO_G00135810</name>
</gene>
<dbReference type="InterPro" id="IPR043442">
    <property type="entry name" value="Perm1"/>
</dbReference>